<evidence type="ECO:0000256" key="3">
    <source>
        <dbReference type="ARBA" id="ARBA00022527"/>
    </source>
</evidence>
<evidence type="ECO:0000256" key="9">
    <source>
        <dbReference type="ARBA" id="ARBA00022840"/>
    </source>
</evidence>
<dbReference type="PANTHER" id="PTHR23255:SF98">
    <property type="entry name" value="SERINE_THREONINE-PROTEIN KINASE RECEPTOR"/>
    <property type="match status" value="1"/>
</dbReference>
<dbReference type="SUPFAM" id="SSF56112">
    <property type="entry name" value="Protein kinase-like (PK-like)"/>
    <property type="match status" value="1"/>
</dbReference>
<comment type="catalytic activity">
    <reaction evidence="13">
        <text>L-threonyl-[receptor-protein] + ATP = O-phospho-L-threonyl-[receptor-protein] + ADP + H(+)</text>
        <dbReference type="Rhea" id="RHEA:44880"/>
        <dbReference type="Rhea" id="RHEA-COMP:11024"/>
        <dbReference type="Rhea" id="RHEA-COMP:11025"/>
        <dbReference type="ChEBI" id="CHEBI:15378"/>
        <dbReference type="ChEBI" id="CHEBI:30013"/>
        <dbReference type="ChEBI" id="CHEBI:30616"/>
        <dbReference type="ChEBI" id="CHEBI:61977"/>
        <dbReference type="ChEBI" id="CHEBI:456216"/>
        <dbReference type="EC" id="2.7.11.30"/>
    </reaction>
</comment>
<dbReference type="PRINTS" id="PR00653">
    <property type="entry name" value="ACTIVIN2R"/>
</dbReference>
<evidence type="ECO:0000256" key="15">
    <source>
        <dbReference type="SAM" id="SignalP"/>
    </source>
</evidence>
<comment type="similarity">
    <text evidence="2 13">Belongs to the protein kinase superfamily. TKL Ser/Thr protein kinase family. TGFB receptor subfamily.</text>
</comment>
<feature type="domain" description="Protein kinase" evidence="16">
    <location>
        <begin position="202"/>
        <end position="543"/>
    </location>
</feature>
<dbReference type="GO" id="GO:0071363">
    <property type="term" value="P:cellular response to growth factor stimulus"/>
    <property type="evidence" value="ECO:0007669"/>
    <property type="project" value="TreeGrafter"/>
</dbReference>
<evidence type="ECO:0000256" key="8">
    <source>
        <dbReference type="ARBA" id="ARBA00022777"/>
    </source>
</evidence>
<evidence type="ECO:0000256" key="13">
    <source>
        <dbReference type="RuleBase" id="RU361271"/>
    </source>
</evidence>
<keyword evidence="12 13" id="KW-0675">Receptor</keyword>
<evidence type="ECO:0000256" key="6">
    <source>
        <dbReference type="ARBA" id="ARBA00022729"/>
    </source>
</evidence>
<dbReference type="Gene3D" id="2.10.60.10">
    <property type="entry name" value="CD59"/>
    <property type="match status" value="1"/>
</dbReference>
<evidence type="ECO:0000256" key="4">
    <source>
        <dbReference type="ARBA" id="ARBA00022679"/>
    </source>
</evidence>
<dbReference type="GO" id="GO:0043235">
    <property type="term" value="C:receptor complex"/>
    <property type="evidence" value="ECO:0007669"/>
    <property type="project" value="TreeGrafter"/>
</dbReference>
<protein>
    <recommendedName>
        <fullName evidence="13">Serine/threonine-protein kinase receptor</fullName>
        <ecNumber evidence="13">2.7.11.30</ecNumber>
    </recommendedName>
</protein>
<feature type="compositionally biased region" description="Polar residues" evidence="14">
    <location>
        <begin position="543"/>
        <end position="553"/>
    </location>
</feature>
<evidence type="ECO:0000256" key="12">
    <source>
        <dbReference type="ARBA" id="ARBA00023170"/>
    </source>
</evidence>
<evidence type="ECO:0000256" key="5">
    <source>
        <dbReference type="ARBA" id="ARBA00022692"/>
    </source>
</evidence>
<evidence type="ECO:0000256" key="14">
    <source>
        <dbReference type="SAM" id="MobiDB-lite"/>
    </source>
</evidence>
<comment type="subcellular location">
    <subcellularLocation>
        <location evidence="1 13">Membrane</location>
        <topology evidence="1 13">Single-pass type I membrane protein</topology>
    </subcellularLocation>
</comment>
<keyword evidence="5 13" id="KW-0812">Transmembrane</keyword>
<dbReference type="InterPro" id="IPR011009">
    <property type="entry name" value="Kinase-like_dom_sf"/>
</dbReference>
<evidence type="ECO:0000256" key="10">
    <source>
        <dbReference type="ARBA" id="ARBA00022989"/>
    </source>
</evidence>
<feature type="region of interest" description="Disordered" evidence="14">
    <location>
        <begin position="543"/>
        <end position="574"/>
    </location>
</feature>
<keyword evidence="17" id="KW-1185">Reference proteome</keyword>
<accession>A0A915CQH7</accession>
<keyword evidence="4 13" id="KW-0808">Transferase</keyword>
<dbReference type="GO" id="GO:0004675">
    <property type="term" value="F:transmembrane receptor protein serine/threonine kinase activity"/>
    <property type="evidence" value="ECO:0007669"/>
    <property type="project" value="UniProtKB-EC"/>
</dbReference>
<dbReference type="InterPro" id="IPR000719">
    <property type="entry name" value="Prot_kinase_dom"/>
</dbReference>
<evidence type="ECO:0000259" key="16">
    <source>
        <dbReference type="PROSITE" id="PS50011"/>
    </source>
</evidence>
<dbReference type="PROSITE" id="PS00108">
    <property type="entry name" value="PROTEIN_KINASE_ST"/>
    <property type="match status" value="1"/>
</dbReference>
<keyword evidence="10 13" id="KW-1133">Transmembrane helix</keyword>
<evidence type="ECO:0000313" key="18">
    <source>
        <dbReference type="WBParaSite" id="jg11052"/>
    </source>
</evidence>
<feature type="compositionally biased region" description="Polar residues" evidence="14">
    <location>
        <begin position="561"/>
        <end position="574"/>
    </location>
</feature>
<comment type="cofactor">
    <cofactor evidence="13">
        <name>Mg(2+)</name>
        <dbReference type="ChEBI" id="CHEBI:18420"/>
    </cofactor>
    <cofactor evidence="13">
        <name>Mn(2+)</name>
        <dbReference type="ChEBI" id="CHEBI:29035"/>
    </cofactor>
</comment>
<keyword evidence="13" id="KW-0464">Manganese</keyword>
<dbReference type="PANTHER" id="PTHR23255">
    <property type="entry name" value="TRANSFORMING GROWTH FACTOR-BETA RECEPTOR TYPE I AND II"/>
    <property type="match status" value="1"/>
</dbReference>
<dbReference type="Pfam" id="PF00069">
    <property type="entry name" value="Pkinase"/>
    <property type="match status" value="1"/>
</dbReference>
<dbReference type="PROSITE" id="PS50011">
    <property type="entry name" value="PROTEIN_KINASE_DOM"/>
    <property type="match status" value="1"/>
</dbReference>
<dbReference type="SMART" id="SM00220">
    <property type="entry name" value="S_TKc"/>
    <property type="match status" value="1"/>
</dbReference>
<dbReference type="AlphaFoldDB" id="A0A915CQH7"/>
<keyword evidence="13" id="KW-0479">Metal-binding</keyword>
<evidence type="ECO:0000256" key="1">
    <source>
        <dbReference type="ARBA" id="ARBA00004479"/>
    </source>
</evidence>
<dbReference type="WBParaSite" id="jg11052">
    <property type="protein sequence ID" value="jg11052"/>
    <property type="gene ID" value="jg11052"/>
</dbReference>
<keyword evidence="13" id="KW-0460">Magnesium</keyword>
<proteinExistence type="inferred from homology"/>
<evidence type="ECO:0000313" key="17">
    <source>
        <dbReference type="Proteomes" id="UP000887574"/>
    </source>
</evidence>
<keyword evidence="6 15" id="KW-0732">Signal</keyword>
<dbReference type="InterPro" id="IPR000333">
    <property type="entry name" value="TGFB_receptor"/>
</dbReference>
<keyword evidence="11 13" id="KW-0472">Membrane</keyword>
<dbReference type="GO" id="GO:0046872">
    <property type="term" value="F:metal ion binding"/>
    <property type="evidence" value="ECO:0007669"/>
    <property type="project" value="UniProtKB-KW"/>
</dbReference>
<dbReference type="InterPro" id="IPR045860">
    <property type="entry name" value="Snake_toxin-like_sf"/>
</dbReference>
<feature type="transmembrane region" description="Helical" evidence="13">
    <location>
        <begin position="215"/>
        <end position="240"/>
    </location>
</feature>
<feature type="signal peptide" evidence="15">
    <location>
        <begin position="1"/>
        <end position="25"/>
    </location>
</feature>
<reference evidence="18" key="1">
    <citation type="submission" date="2022-11" db="UniProtKB">
        <authorList>
            <consortium name="WormBaseParasite"/>
        </authorList>
    </citation>
    <scope>IDENTIFICATION</scope>
</reference>
<name>A0A915CQH7_9BILA</name>
<keyword evidence="9 13" id="KW-0067">ATP-binding</keyword>
<keyword evidence="3 13" id="KW-0723">Serine/threonine-protein kinase</keyword>
<keyword evidence="8 13" id="KW-0418">Kinase</keyword>
<dbReference type="InterPro" id="IPR008271">
    <property type="entry name" value="Ser/Thr_kinase_AS"/>
</dbReference>
<sequence>MYLPPSFRFFGVIWLFAVVCECSISENEGVSQTNLVDKGKSLLAEHRKLPPSIQSYGVLGVNYDLENNKPFIWCEKYNFQDCTPGRSVKDCTTRVKCFREMHSHKLGCMAVNIYNSSVDSPSSSANSTEHSTSTPTLKGCWSQDENELKECASQTECLVEERGFRIGDQTAKRTAEFCCCKTHDCNKKFSYRIINDTANSADPANEPLPDDTFNVVFSVALLAFLFVAVCFACCFLFYVLRKNFQNRAKYGIKQAEANETGLSNHNREDEYTTLIGDQKANLKSLTLLERVSNGSWINEQDLYTLKAMRSHPNIAAFIAAFPYEKKFWLLTLFYNKGSLYDFLKGNLLTLEEGARMTSSMLNGLAFLHEEIIVAPSIRPGDQITKPTIVHRDLKSKNILIKDDLTACIADFGLAFKCENKRMSADENHGQVGTRRYMSPELLEGATEFSSFAFQQIDVYAAALVMWEIMSRTQIPEAADEQISNFMELVVIQKYRPLIREQLFRNEFSNIIVKTMVEMWDMEPDGRITSGCARDRLQRISDTLNSDKQPSCKQPSPLVDIGQTSTSIARPDSPNYNTFAAATGEDVLQQSNPTTTSNLIG</sequence>
<keyword evidence="7 13" id="KW-0547">Nucleotide-binding</keyword>
<dbReference type="CDD" id="cd23617">
    <property type="entry name" value="TFP_LU_ECD_Daf4"/>
    <property type="match status" value="1"/>
</dbReference>
<evidence type="ECO:0000256" key="11">
    <source>
        <dbReference type="ARBA" id="ARBA00023136"/>
    </source>
</evidence>
<dbReference type="EC" id="2.7.11.30" evidence="13"/>
<evidence type="ECO:0000256" key="7">
    <source>
        <dbReference type="ARBA" id="ARBA00022741"/>
    </source>
</evidence>
<dbReference type="Gene3D" id="1.10.510.10">
    <property type="entry name" value="Transferase(Phosphotransferase) domain 1"/>
    <property type="match status" value="1"/>
</dbReference>
<dbReference type="GO" id="GO:0005524">
    <property type="term" value="F:ATP binding"/>
    <property type="evidence" value="ECO:0007669"/>
    <property type="project" value="UniProtKB-UniRule"/>
</dbReference>
<dbReference type="Proteomes" id="UP000887574">
    <property type="component" value="Unplaced"/>
</dbReference>
<feature type="chain" id="PRO_5037551223" description="Serine/threonine-protein kinase receptor" evidence="15">
    <location>
        <begin position="26"/>
        <end position="600"/>
    </location>
</feature>
<organism evidence="17 18">
    <name type="scientific">Ditylenchus dipsaci</name>
    <dbReference type="NCBI Taxonomy" id="166011"/>
    <lineage>
        <taxon>Eukaryota</taxon>
        <taxon>Metazoa</taxon>
        <taxon>Ecdysozoa</taxon>
        <taxon>Nematoda</taxon>
        <taxon>Chromadorea</taxon>
        <taxon>Rhabditida</taxon>
        <taxon>Tylenchina</taxon>
        <taxon>Tylenchomorpha</taxon>
        <taxon>Sphaerularioidea</taxon>
        <taxon>Anguinidae</taxon>
        <taxon>Anguininae</taxon>
        <taxon>Ditylenchus</taxon>
    </lineage>
</organism>
<dbReference type="GO" id="GO:0005886">
    <property type="term" value="C:plasma membrane"/>
    <property type="evidence" value="ECO:0007669"/>
    <property type="project" value="TreeGrafter"/>
</dbReference>
<evidence type="ECO:0000256" key="2">
    <source>
        <dbReference type="ARBA" id="ARBA00009605"/>
    </source>
</evidence>